<keyword evidence="4 6" id="KW-0689">Ribosomal protein</keyword>
<dbReference type="GO" id="GO:0006412">
    <property type="term" value="P:translation"/>
    <property type="evidence" value="ECO:0007669"/>
    <property type="project" value="UniProtKB-UniRule"/>
</dbReference>
<dbReference type="GeneID" id="14551117"/>
<dbReference type="PaxDb" id="1435377-SUSAZ_02700"/>
<keyword evidence="2 6" id="KW-0699">rRNA-binding</keyword>
<dbReference type="Proteomes" id="UP000060043">
    <property type="component" value="Chromosome"/>
</dbReference>
<dbReference type="AlphaFoldDB" id="A0A0U3HE46"/>
<comment type="subunit">
    <text evidence="6">Part of the 50S ribosomal subunit.</text>
</comment>
<evidence type="ECO:0000256" key="1">
    <source>
        <dbReference type="ARBA" id="ARBA00010528"/>
    </source>
</evidence>
<evidence type="ECO:0000313" key="10">
    <source>
        <dbReference type="Proteomes" id="UP000065473"/>
    </source>
</evidence>
<evidence type="ECO:0000256" key="6">
    <source>
        <dbReference type="HAMAP-Rule" id="MF_01328"/>
    </source>
</evidence>
<dbReference type="InterPro" id="IPR019970">
    <property type="entry name" value="Ribosomall_uL4-arc"/>
</dbReference>
<reference evidence="9 10" key="1">
    <citation type="submission" date="2015-12" db="EMBL/GenBank/DDBJ databases">
        <title>A stable core within a dynamic pangenome in Sulfolobus acidocaldarius.</title>
        <authorList>
            <person name="Anderson R."/>
            <person name="Kouris A."/>
            <person name="Seward C."/>
            <person name="Campbell K."/>
            <person name="Whitaker R."/>
        </authorList>
    </citation>
    <scope>NUCLEOTIDE SEQUENCE [LARGE SCALE GENOMIC DNA]</scope>
    <source>
        <strain evidence="7 10">GG12-C01-09</strain>
        <strain evidence="8 9">NG05B_CO5_07</strain>
    </source>
</reference>
<dbReference type="OMA" id="ALYGTWR"/>
<keyword evidence="5 6" id="KW-0687">Ribonucleoprotein</keyword>
<evidence type="ECO:0000256" key="4">
    <source>
        <dbReference type="ARBA" id="ARBA00022980"/>
    </source>
</evidence>
<keyword evidence="3 6" id="KW-0694">RNA-binding</keyword>
<evidence type="ECO:0000313" key="8">
    <source>
        <dbReference type="EMBL" id="ALU31810.1"/>
    </source>
</evidence>
<evidence type="ECO:0000256" key="2">
    <source>
        <dbReference type="ARBA" id="ARBA00022730"/>
    </source>
</evidence>
<evidence type="ECO:0000313" key="9">
    <source>
        <dbReference type="Proteomes" id="UP000060043"/>
    </source>
</evidence>
<dbReference type="PANTHER" id="PTHR19431">
    <property type="entry name" value="60S RIBOSOMAL PROTEIN L4"/>
    <property type="match status" value="1"/>
</dbReference>
<name>A0A0U3HE46_9CREN</name>
<dbReference type="GO" id="GO:1990904">
    <property type="term" value="C:ribonucleoprotein complex"/>
    <property type="evidence" value="ECO:0007669"/>
    <property type="project" value="UniProtKB-KW"/>
</dbReference>
<dbReference type="Proteomes" id="UP000065473">
    <property type="component" value="Chromosome"/>
</dbReference>
<sequence>MYIELQTKKVSVLDLKGNQLEEIELPLFFSYPVRKDLIRRVFLSEFTKSLQPKGRDPLAGKRTSALSFGINLGIARVPRVKGSGEAALAPNTVGGRLAFPPTTEKRLVEEVNLKEKKLGIISALAATADPNFVKARGHRFTSNNVPIILVDDFENISKAKEIMDILKSIGVVDDIKRVKESKGVRAGKGKMRGRRYQIAKGPLIVVSNHKSPVVESASNIPGVNVVSANLVSVIHLAPGGHPGRLTIYTKSSINILRQRFEGRLNL</sequence>
<comment type="similarity">
    <text evidence="1 6">Belongs to the universal ribosomal protein uL4 family.</text>
</comment>
<comment type="function">
    <text evidence="6">Forms part of the polypeptide exit tunnel.</text>
</comment>
<dbReference type="EMBL" id="CP013695">
    <property type="protein sequence ID" value="ALU31810.1"/>
    <property type="molecule type" value="Genomic_DNA"/>
</dbReference>
<dbReference type="InterPro" id="IPR002136">
    <property type="entry name" value="Ribosomal_uL4"/>
</dbReference>
<organism evidence="7 10">
    <name type="scientific">Sulfolobus acidocaldarius</name>
    <dbReference type="NCBI Taxonomy" id="2285"/>
    <lineage>
        <taxon>Archaea</taxon>
        <taxon>Thermoproteota</taxon>
        <taxon>Thermoprotei</taxon>
        <taxon>Sulfolobales</taxon>
        <taxon>Sulfolobaceae</taxon>
        <taxon>Sulfolobus</taxon>
    </lineage>
</organism>
<dbReference type="InterPro" id="IPR023574">
    <property type="entry name" value="Ribosomal_uL4_dom_sf"/>
</dbReference>
<evidence type="ECO:0000313" key="7">
    <source>
        <dbReference type="EMBL" id="ALU29084.1"/>
    </source>
</evidence>
<dbReference type="NCBIfam" id="TIGR03672">
    <property type="entry name" value="rpl4p_arch"/>
    <property type="match status" value="1"/>
</dbReference>
<dbReference type="OrthoDB" id="10737at2157"/>
<evidence type="ECO:0000256" key="5">
    <source>
        <dbReference type="ARBA" id="ARBA00023274"/>
    </source>
</evidence>
<dbReference type="STRING" id="1435377.SUSAZ_02700"/>
<dbReference type="HAMAP" id="MF_01328_A">
    <property type="entry name" value="Ribosomal_uL4_A"/>
    <property type="match status" value="1"/>
</dbReference>
<dbReference type="SMR" id="A0A0U3HE46"/>
<proteinExistence type="inferred from homology"/>
<dbReference type="InterPro" id="IPR045240">
    <property type="entry name" value="Ribosomal_uL4_euk/arch"/>
</dbReference>
<evidence type="ECO:0000256" key="3">
    <source>
        <dbReference type="ARBA" id="ARBA00022884"/>
    </source>
</evidence>
<dbReference type="GO" id="GO:0003735">
    <property type="term" value="F:structural constituent of ribosome"/>
    <property type="evidence" value="ECO:0007669"/>
    <property type="project" value="InterPro"/>
</dbReference>
<dbReference type="RefSeq" id="WP_011277490.1">
    <property type="nucleotide sequence ID" value="NZ_BHWZ01000001.1"/>
</dbReference>
<protein>
    <recommendedName>
        <fullName evidence="6">Large ribosomal subunit protein uL4</fullName>
    </recommendedName>
</protein>
<gene>
    <name evidence="7" type="primary">rpl4lp</name>
    <name evidence="6" type="synonym">rpl4</name>
    <name evidence="7" type="ORF">ATY89_03415</name>
    <name evidence="8" type="ORF">ATZ20_06440</name>
</gene>
<dbReference type="Gene3D" id="3.40.1370.10">
    <property type="match status" value="1"/>
</dbReference>
<accession>A0A0U3HE46</accession>
<dbReference type="Pfam" id="PF00573">
    <property type="entry name" value="Ribosomal_L4"/>
    <property type="match status" value="1"/>
</dbReference>
<comment type="function">
    <text evidence="6">One of the primary rRNA binding proteins, this protein initially binds near the 5'-end of the 23S rRNA. It is important during the early stages of 50S assembly. It makes multiple contacts with different domains of the 23S rRNA in the assembled 50S subunit and ribosome.</text>
</comment>
<dbReference type="GO" id="GO:0005840">
    <property type="term" value="C:ribosome"/>
    <property type="evidence" value="ECO:0007669"/>
    <property type="project" value="UniProtKB-KW"/>
</dbReference>
<dbReference type="SUPFAM" id="SSF52166">
    <property type="entry name" value="Ribosomal protein L4"/>
    <property type="match status" value="1"/>
</dbReference>
<dbReference type="GO" id="GO:0019843">
    <property type="term" value="F:rRNA binding"/>
    <property type="evidence" value="ECO:0007669"/>
    <property type="project" value="UniProtKB-UniRule"/>
</dbReference>
<dbReference type="EMBL" id="CP013694">
    <property type="protein sequence ID" value="ALU29084.1"/>
    <property type="molecule type" value="Genomic_DNA"/>
</dbReference>